<dbReference type="UniPathway" id="UPA00050">
    <property type="reaction ID" value="UER00063"/>
</dbReference>
<keyword evidence="13 14" id="KW-0521">NADP</keyword>
<dbReference type="SUPFAM" id="SSF55021">
    <property type="entry name" value="ACT-like"/>
    <property type="match status" value="1"/>
</dbReference>
<feature type="binding site" evidence="13">
    <location>
        <position position="191"/>
    </location>
    <ligand>
        <name>L-homoserine</name>
        <dbReference type="ChEBI" id="CHEBI:57476"/>
    </ligand>
</feature>
<sequence length="430" mass="47661">MSINIAILGYGTVASGLPIMINQQKKQMTQFVGEEIKISKVLVRQKNTFNENAAEQFGFTLVDNIDSIVNDPTIQIVVELMGRIDPAKSYLMKILRAKKHLVTANKDLIALHGQELEKCAKENNVGLYYEAAVAGGIPILRTLASAYASDHITKLLGILNGTSNFMLTKMFEENWSYDQALSKAQELGYAESDPTNDVEGIDAAYKLAILCQFAFGMRIPFNEISHQGIPSITKEDVSVARQLGYVIKLVGHIEEGNNGLEAEVVPTFISVKHPLASVDDVMNAIFIESDGIGNAMYYGAGAGQMPTATSVLSDIMTIAKQVHNHLPVDHFNRLDQTIVSGIESQTEVKKQYYFAFETPDLSGQFMKIASWFKVEGISFEQILQEKGTNQLARVVIITHEMSKKQVEQLKKHINENEDIQLLNVFNVIEA</sequence>
<proteinExistence type="inferred from homology"/>
<dbReference type="Pfam" id="PF03447">
    <property type="entry name" value="NAD_binding_3"/>
    <property type="match status" value="1"/>
</dbReference>
<dbReference type="GO" id="GO:0009086">
    <property type="term" value="P:methionine biosynthetic process"/>
    <property type="evidence" value="ECO:0007669"/>
    <property type="project" value="UniProtKB-KW"/>
</dbReference>
<keyword evidence="19" id="KW-1185">Reference proteome</keyword>
<feature type="domain" description="Aspartate/homoserine dehydrogenase NAD-binding" evidence="17">
    <location>
        <begin position="9"/>
        <end position="130"/>
    </location>
</feature>
<dbReference type="PIRSF" id="PIRSF000098">
    <property type="entry name" value="Homoser_dehydrog"/>
    <property type="match status" value="1"/>
</dbReference>
<dbReference type="GO" id="GO:0009088">
    <property type="term" value="P:threonine biosynthetic process"/>
    <property type="evidence" value="ECO:0007669"/>
    <property type="project" value="UniProtKB-UniPathway"/>
</dbReference>
<dbReference type="InterPro" id="IPR019811">
    <property type="entry name" value="HDH_CS"/>
</dbReference>
<dbReference type="InterPro" id="IPR016204">
    <property type="entry name" value="HDH"/>
</dbReference>
<evidence type="ECO:0000256" key="4">
    <source>
        <dbReference type="ARBA" id="ARBA00013213"/>
    </source>
</evidence>
<keyword evidence="8 14" id="KW-0560">Oxidoreductase</keyword>
<keyword evidence="6 14" id="KW-0028">Amino-acid biosynthesis</keyword>
<dbReference type="CDD" id="cd04881">
    <property type="entry name" value="ACT_HSDH-Hom"/>
    <property type="match status" value="1"/>
</dbReference>
<reference evidence="18 19" key="1">
    <citation type="journal article" date="2014" name="Int. J. Syst. Evol. Microbiol.">
        <title>Phylogenomics and the dynamic genome evolution of the genus Streptococcus.</title>
        <authorList>
            <consortium name="The Broad Institute Genome Sequencing Platform"/>
            <person name="Richards V.P."/>
            <person name="Palmer S.R."/>
            <person name="Pavinski Bitar P.D."/>
            <person name="Qin X."/>
            <person name="Weinstock G.M."/>
            <person name="Highlander S.K."/>
            <person name="Town C.D."/>
            <person name="Burne R.A."/>
            <person name="Stanhope M.J."/>
        </authorList>
    </citation>
    <scope>NUCLEOTIDE SEQUENCE [LARGE SCALE GENOMIC DNA]</scope>
    <source>
        <strain evidence="18 19">2285-97</strain>
    </source>
</reference>
<dbReference type="eggNOG" id="COG0460">
    <property type="taxonomic scope" value="Bacteria"/>
</dbReference>
<comment type="similarity">
    <text evidence="3 15">Belongs to the homoserine dehydrogenase family.</text>
</comment>
<dbReference type="InterPro" id="IPR036291">
    <property type="entry name" value="NAD(P)-bd_dom_sf"/>
</dbReference>
<evidence type="ECO:0000256" key="8">
    <source>
        <dbReference type="ARBA" id="ARBA00023002"/>
    </source>
</evidence>
<dbReference type="Gene3D" id="3.30.360.10">
    <property type="entry name" value="Dihydrodipicolinate Reductase, domain 2"/>
    <property type="match status" value="1"/>
</dbReference>
<dbReference type="NCBIfam" id="NF004976">
    <property type="entry name" value="PRK06349.1"/>
    <property type="match status" value="1"/>
</dbReference>
<evidence type="ECO:0000256" key="5">
    <source>
        <dbReference type="ARBA" id="ARBA00013376"/>
    </source>
</evidence>
<evidence type="ECO:0000259" key="17">
    <source>
        <dbReference type="Pfam" id="PF03447"/>
    </source>
</evidence>
<dbReference type="PROSITE" id="PS01042">
    <property type="entry name" value="HOMOSER_DHGENASE"/>
    <property type="match status" value="1"/>
</dbReference>
<comment type="catalytic activity">
    <reaction evidence="11">
        <text>L-homoserine + NADP(+) = L-aspartate 4-semialdehyde + NADPH + H(+)</text>
        <dbReference type="Rhea" id="RHEA:15761"/>
        <dbReference type="ChEBI" id="CHEBI:15378"/>
        <dbReference type="ChEBI" id="CHEBI:57476"/>
        <dbReference type="ChEBI" id="CHEBI:57783"/>
        <dbReference type="ChEBI" id="CHEBI:58349"/>
        <dbReference type="ChEBI" id="CHEBI:537519"/>
        <dbReference type="EC" id="1.1.1.3"/>
    </reaction>
    <physiologicalReaction direction="right-to-left" evidence="11">
        <dbReference type="Rhea" id="RHEA:15763"/>
    </physiologicalReaction>
</comment>
<dbReference type="Gene3D" id="3.30.70.260">
    <property type="match status" value="1"/>
</dbReference>
<accession>G5KFN7</accession>
<evidence type="ECO:0000259" key="16">
    <source>
        <dbReference type="Pfam" id="PF00742"/>
    </source>
</evidence>
<dbReference type="PANTHER" id="PTHR43331:SF1">
    <property type="entry name" value="HOMOSERINE DEHYDROGENASE"/>
    <property type="match status" value="1"/>
</dbReference>
<dbReference type="Proteomes" id="UP000005388">
    <property type="component" value="Unassembled WGS sequence"/>
</dbReference>
<dbReference type="Gene3D" id="3.40.50.720">
    <property type="entry name" value="NAD(P)-binding Rossmann-like Domain"/>
    <property type="match status" value="1"/>
</dbReference>
<feature type="active site" description="Proton donor" evidence="12">
    <location>
        <position position="206"/>
    </location>
</feature>
<comment type="caution">
    <text evidence="18">The sequence shown here is derived from an EMBL/GenBank/DDBJ whole genome shotgun (WGS) entry which is preliminary data.</text>
</comment>
<dbReference type="Pfam" id="PF00742">
    <property type="entry name" value="Homoserine_dh"/>
    <property type="match status" value="1"/>
</dbReference>
<dbReference type="InterPro" id="IPR005106">
    <property type="entry name" value="Asp/hSer_DH_NAD-bd"/>
</dbReference>
<dbReference type="InterPro" id="IPR045865">
    <property type="entry name" value="ACT-like_dom_sf"/>
</dbReference>
<evidence type="ECO:0000256" key="15">
    <source>
        <dbReference type="RuleBase" id="RU004171"/>
    </source>
</evidence>
<feature type="domain" description="Homoserine dehydrogenase catalytic" evidence="16">
    <location>
        <begin position="138"/>
        <end position="316"/>
    </location>
</feature>
<evidence type="ECO:0000256" key="12">
    <source>
        <dbReference type="PIRSR" id="PIRSR000098-1"/>
    </source>
</evidence>
<evidence type="ECO:0000256" key="7">
    <source>
        <dbReference type="ARBA" id="ARBA00022697"/>
    </source>
</evidence>
<dbReference type="FunFam" id="3.30.360.10:FF:000005">
    <property type="entry name" value="Homoserine dehydrogenase"/>
    <property type="match status" value="1"/>
</dbReference>
<evidence type="ECO:0000313" key="18">
    <source>
        <dbReference type="EMBL" id="EHJ57749.1"/>
    </source>
</evidence>
<evidence type="ECO:0000256" key="11">
    <source>
        <dbReference type="ARBA" id="ARBA00048841"/>
    </source>
</evidence>
<keyword evidence="7 14" id="KW-0791">Threonine biosynthesis</keyword>
<dbReference type="GO" id="GO:0004412">
    <property type="term" value="F:homoserine dehydrogenase activity"/>
    <property type="evidence" value="ECO:0007669"/>
    <property type="project" value="UniProtKB-EC"/>
</dbReference>
<evidence type="ECO:0000256" key="6">
    <source>
        <dbReference type="ARBA" id="ARBA00022605"/>
    </source>
</evidence>
<evidence type="ECO:0000256" key="14">
    <source>
        <dbReference type="RuleBase" id="RU000579"/>
    </source>
</evidence>
<dbReference type="RefSeq" id="WP_006740444.1">
    <property type="nucleotide sequence ID" value="NZ_AEUZ02000001.1"/>
</dbReference>
<protein>
    <recommendedName>
        <fullName evidence="5 14">Homoserine dehydrogenase</fullName>
        <ecNumber evidence="4 14">1.1.1.3</ecNumber>
    </recommendedName>
</protein>
<dbReference type="PANTHER" id="PTHR43331">
    <property type="entry name" value="HOMOSERINE DEHYDROGENASE"/>
    <property type="match status" value="1"/>
</dbReference>
<dbReference type="STRING" id="764291.STRUR_1044"/>
<comment type="pathway">
    <text evidence="2 14">Amino-acid biosynthesis; L-methionine biosynthesis via de novo pathway; L-homoserine from L-aspartate: step 3/3.</text>
</comment>
<dbReference type="AlphaFoldDB" id="G5KFN7"/>
<dbReference type="SUPFAM" id="SSF51735">
    <property type="entry name" value="NAD(P)-binding Rossmann-fold domains"/>
    <property type="match status" value="1"/>
</dbReference>
<evidence type="ECO:0000256" key="3">
    <source>
        <dbReference type="ARBA" id="ARBA00006753"/>
    </source>
</evidence>
<dbReference type="UniPathway" id="UPA00051">
    <property type="reaction ID" value="UER00465"/>
</dbReference>
<organism evidence="18 19">
    <name type="scientific">Streptococcus urinalis 2285-97</name>
    <dbReference type="NCBI Taxonomy" id="764291"/>
    <lineage>
        <taxon>Bacteria</taxon>
        <taxon>Bacillati</taxon>
        <taxon>Bacillota</taxon>
        <taxon>Bacilli</taxon>
        <taxon>Lactobacillales</taxon>
        <taxon>Streptococcaceae</taxon>
        <taxon>Streptococcus</taxon>
    </lineage>
</organism>
<gene>
    <name evidence="18" type="ORF">STRUR_1044</name>
</gene>
<evidence type="ECO:0000256" key="13">
    <source>
        <dbReference type="PIRSR" id="PIRSR000098-2"/>
    </source>
</evidence>
<keyword evidence="9" id="KW-0915">Sodium</keyword>
<evidence type="ECO:0000256" key="10">
    <source>
        <dbReference type="ARBA" id="ARBA00023167"/>
    </source>
</evidence>
<name>G5KFN7_9STRE</name>
<dbReference type="EC" id="1.1.1.3" evidence="4 14"/>
<dbReference type="SUPFAM" id="SSF55347">
    <property type="entry name" value="Glyceraldehyde-3-phosphate dehydrogenase-like, C-terminal domain"/>
    <property type="match status" value="1"/>
</dbReference>
<evidence type="ECO:0000256" key="2">
    <source>
        <dbReference type="ARBA" id="ARBA00005062"/>
    </source>
</evidence>
<evidence type="ECO:0000313" key="19">
    <source>
        <dbReference type="Proteomes" id="UP000005388"/>
    </source>
</evidence>
<evidence type="ECO:0000256" key="1">
    <source>
        <dbReference type="ARBA" id="ARBA00005056"/>
    </source>
</evidence>
<keyword evidence="10 14" id="KW-0486">Methionine biosynthesis</keyword>
<dbReference type="InterPro" id="IPR001342">
    <property type="entry name" value="HDH_cat"/>
</dbReference>
<feature type="binding site" evidence="13">
    <location>
        <position position="106"/>
    </location>
    <ligand>
        <name>NADPH</name>
        <dbReference type="ChEBI" id="CHEBI:57783"/>
    </ligand>
</feature>
<dbReference type="GO" id="GO:0050661">
    <property type="term" value="F:NADP binding"/>
    <property type="evidence" value="ECO:0007669"/>
    <property type="project" value="InterPro"/>
</dbReference>
<comment type="pathway">
    <text evidence="1 14">Amino-acid biosynthesis; L-threonine biosynthesis; L-threonine from L-aspartate: step 3/5.</text>
</comment>
<dbReference type="EMBL" id="AEUZ02000001">
    <property type="protein sequence ID" value="EHJ57749.1"/>
    <property type="molecule type" value="Genomic_DNA"/>
</dbReference>
<evidence type="ECO:0000256" key="9">
    <source>
        <dbReference type="ARBA" id="ARBA00023053"/>
    </source>
</evidence>